<proteinExistence type="predicted"/>
<reference evidence="4 5" key="1">
    <citation type="submission" date="2023-01" db="EMBL/GenBank/DDBJ databases">
        <authorList>
            <person name="Whitehead M."/>
        </authorList>
    </citation>
    <scope>NUCLEOTIDE SEQUENCE [LARGE SCALE GENOMIC DNA]</scope>
</reference>
<evidence type="ECO:0000313" key="5">
    <source>
        <dbReference type="Proteomes" id="UP001160148"/>
    </source>
</evidence>
<feature type="region of interest" description="Disordered" evidence="3">
    <location>
        <begin position="34"/>
        <end position="58"/>
    </location>
</feature>
<dbReference type="EC" id="2.1.1.220" evidence="1"/>
<dbReference type="EMBL" id="CARXXK010000003">
    <property type="protein sequence ID" value="CAI6363920.1"/>
    <property type="molecule type" value="Genomic_DNA"/>
</dbReference>
<dbReference type="InterPro" id="IPR029063">
    <property type="entry name" value="SAM-dependent_MTases_sf"/>
</dbReference>
<dbReference type="InterPro" id="IPR014816">
    <property type="entry name" value="tRNA_MeTrfase_Gcd14"/>
</dbReference>
<evidence type="ECO:0000256" key="3">
    <source>
        <dbReference type="SAM" id="MobiDB-lite"/>
    </source>
</evidence>
<keyword evidence="5" id="KW-1185">Reference proteome</keyword>
<dbReference type="GO" id="GO:0031515">
    <property type="term" value="C:tRNA (m1A) methyltransferase complex"/>
    <property type="evidence" value="ECO:0007669"/>
    <property type="project" value="InterPro"/>
</dbReference>
<comment type="catalytic activity">
    <reaction evidence="2">
        <text>an adenosine in mRNA + S-adenosyl-L-methionine = an N(1)-methyladenosine in mRNA + S-adenosyl-L-homocysteine + H(+)</text>
        <dbReference type="Rhea" id="RHEA:55392"/>
        <dbReference type="Rhea" id="RHEA-COMP:12414"/>
        <dbReference type="Rhea" id="RHEA-COMP:12415"/>
        <dbReference type="ChEBI" id="CHEBI:15378"/>
        <dbReference type="ChEBI" id="CHEBI:57856"/>
        <dbReference type="ChEBI" id="CHEBI:59789"/>
        <dbReference type="ChEBI" id="CHEBI:74411"/>
        <dbReference type="ChEBI" id="CHEBI:74491"/>
    </reaction>
</comment>
<evidence type="ECO:0000313" key="4">
    <source>
        <dbReference type="EMBL" id="CAI6363920.1"/>
    </source>
</evidence>
<organism evidence="4 5">
    <name type="scientific">Macrosiphum euphorbiae</name>
    <name type="common">potato aphid</name>
    <dbReference type="NCBI Taxonomy" id="13131"/>
    <lineage>
        <taxon>Eukaryota</taxon>
        <taxon>Metazoa</taxon>
        <taxon>Ecdysozoa</taxon>
        <taxon>Arthropoda</taxon>
        <taxon>Hexapoda</taxon>
        <taxon>Insecta</taxon>
        <taxon>Pterygota</taxon>
        <taxon>Neoptera</taxon>
        <taxon>Paraneoptera</taxon>
        <taxon>Hemiptera</taxon>
        <taxon>Sternorrhyncha</taxon>
        <taxon>Aphidomorpha</taxon>
        <taxon>Aphidoidea</taxon>
        <taxon>Aphididae</taxon>
        <taxon>Macrosiphini</taxon>
        <taxon>Macrosiphum</taxon>
    </lineage>
</organism>
<evidence type="ECO:0000256" key="2">
    <source>
        <dbReference type="ARBA" id="ARBA00048481"/>
    </source>
</evidence>
<evidence type="ECO:0000256" key="1">
    <source>
        <dbReference type="ARBA" id="ARBA00012796"/>
    </source>
</evidence>
<dbReference type="AlphaFoldDB" id="A0AAV0X6N4"/>
<dbReference type="GO" id="GO:0160107">
    <property type="term" value="F:tRNA (adenine(58)-N1)-methyltransferase activity"/>
    <property type="evidence" value="ECO:0007669"/>
    <property type="project" value="UniProtKB-EC"/>
</dbReference>
<accession>A0AAV0X6N4</accession>
<name>A0AAV0X6N4_9HEMI</name>
<dbReference type="Gene3D" id="3.40.50.150">
    <property type="entry name" value="Vaccinia Virus protein VP39"/>
    <property type="match status" value="1"/>
</dbReference>
<sequence>MRTCQTLLDHGFVQLKTVECLEKEYQVLNRTVTTFATASRPPPPASGPQNTTEEPGNEKKFLACIPSASPRGHTGYLTTATFLMETRLQPEEVEIEDACEK</sequence>
<protein>
    <recommendedName>
        <fullName evidence="1">tRNA (adenine(58)-N(1))-methyltransferase</fullName>
        <ecNumber evidence="1">2.1.1.220</ecNumber>
    </recommendedName>
</protein>
<gene>
    <name evidence="4" type="ORF">MEUPH1_LOCUS18806</name>
</gene>
<comment type="caution">
    <text evidence="4">The sequence shown here is derived from an EMBL/GenBank/DDBJ whole genome shotgun (WGS) entry which is preliminary data.</text>
</comment>
<dbReference type="GO" id="GO:0030488">
    <property type="term" value="P:tRNA methylation"/>
    <property type="evidence" value="ECO:0007669"/>
    <property type="project" value="InterPro"/>
</dbReference>
<dbReference type="PROSITE" id="PS51620">
    <property type="entry name" value="SAM_TRM61"/>
    <property type="match status" value="1"/>
</dbReference>
<dbReference type="Proteomes" id="UP001160148">
    <property type="component" value="Unassembled WGS sequence"/>
</dbReference>